<dbReference type="EMBL" id="JAUZMZ010000027">
    <property type="protein sequence ID" value="MEE2031889.1"/>
    <property type="molecule type" value="Genomic_DNA"/>
</dbReference>
<gene>
    <name evidence="1" type="ORF">Q8814_07155</name>
</gene>
<proteinExistence type="predicted"/>
<evidence type="ECO:0000313" key="1">
    <source>
        <dbReference type="EMBL" id="MEE2031889.1"/>
    </source>
</evidence>
<evidence type="ECO:0008006" key="3">
    <source>
        <dbReference type="Google" id="ProtNLM"/>
    </source>
</evidence>
<comment type="caution">
    <text evidence="1">The sequence shown here is derived from an EMBL/GenBank/DDBJ whole genome shotgun (WGS) entry which is preliminary data.</text>
</comment>
<accession>A0ABU7JQW4</accession>
<dbReference type="Proteomes" id="UP001331936">
    <property type="component" value="Unassembled WGS sequence"/>
</dbReference>
<reference evidence="1 2" key="1">
    <citation type="submission" date="2023-08" db="EMBL/GenBank/DDBJ databases">
        <authorList>
            <person name="Girao M."/>
            <person name="Carvalho M.F."/>
        </authorList>
    </citation>
    <scope>NUCLEOTIDE SEQUENCE [LARGE SCALE GENOMIC DNA]</scope>
    <source>
        <strain evidence="1 2">CC-R104</strain>
    </source>
</reference>
<evidence type="ECO:0000313" key="2">
    <source>
        <dbReference type="Proteomes" id="UP001331936"/>
    </source>
</evidence>
<dbReference type="RefSeq" id="WP_330151323.1">
    <property type="nucleotide sequence ID" value="NZ_JAUZMZ010000027.1"/>
</dbReference>
<organism evidence="1 2">
    <name type="scientific">Rhodococcus chondri</name>
    <dbReference type="NCBI Taxonomy" id="3065941"/>
    <lineage>
        <taxon>Bacteria</taxon>
        <taxon>Bacillati</taxon>
        <taxon>Actinomycetota</taxon>
        <taxon>Actinomycetes</taxon>
        <taxon>Mycobacteriales</taxon>
        <taxon>Nocardiaceae</taxon>
        <taxon>Rhodococcus</taxon>
    </lineage>
</organism>
<protein>
    <recommendedName>
        <fullName evidence="3">Transposase</fullName>
    </recommendedName>
</protein>
<keyword evidence="2" id="KW-1185">Reference proteome</keyword>
<name>A0ABU7JQW4_9NOCA</name>
<sequence>MARTKTHDDVVSSQKLADLESTTTAAGLVASYAGIKSEQTSEILALVDVHGVESLTQAAKNAHRQSNPMLHVHGWLRLWRGLPIRRRPLPPTCGECDEYGRLGDDAHGRAVRCTCRRPAAA</sequence>